<keyword evidence="4" id="KW-0067">ATP-binding</keyword>
<proteinExistence type="inferred from homology"/>
<comment type="similarity">
    <text evidence="1">Belongs to the ATP-dependent AMP-binding enzyme family.</text>
</comment>
<evidence type="ECO:0000256" key="4">
    <source>
        <dbReference type="ARBA" id="ARBA00022840"/>
    </source>
</evidence>
<dbReference type="Proteomes" id="UP000285961">
    <property type="component" value="Unassembled WGS sequence"/>
</dbReference>
<comment type="caution">
    <text evidence="7">The sequence shown here is derived from an EMBL/GenBank/DDBJ whole genome shotgun (WGS) entry which is preliminary data.</text>
</comment>
<dbReference type="PANTHER" id="PTHR43107">
    <property type="entry name" value="LONG-CHAIN FATTY ACID TRANSPORT PROTEIN"/>
    <property type="match status" value="1"/>
</dbReference>
<evidence type="ECO:0000256" key="3">
    <source>
        <dbReference type="ARBA" id="ARBA00022741"/>
    </source>
</evidence>
<dbReference type="Pfam" id="PF00501">
    <property type="entry name" value="AMP-binding"/>
    <property type="match status" value="1"/>
</dbReference>
<evidence type="ECO:0000256" key="2">
    <source>
        <dbReference type="ARBA" id="ARBA00022598"/>
    </source>
</evidence>
<dbReference type="Gene3D" id="3.40.50.12780">
    <property type="entry name" value="N-terminal domain of ligase-like"/>
    <property type="match status" value="1"/>
</dbReference>
<accession>A0A419EUQ0</accession>
<name>A0A419EUQ0_9BACT</name>
<gene>
    <name evidence="7" type="ORF">C4532_13405</name>
</gene>
<dbReference type="GO" id="GO:0005524">
    <property type="term" value="F:ATP binding"/>
    <property type="evidence" value="ECO:0007669"/>
    <property type="project" value="UniProtKB-KW"/>
</dbReference>
<dbReference type="AlphaFoldDB" id="A0A419EUQ0"/>
<dbReference type="GO" id="GO:0004467">
    <property type="term" value="F:long-chain fatty acid-CoA ligase activity"/>
    <property type="evidence" value="ECO:0007669"/>
    <property type="project" value="TreeGrafter"/>
</dbReference>
<dbReference type="InterPro" id="IPR020845">
    <property type="entry name" value="AMP-binding_CS"/>
</dbReference>
<dbReference type="InterPro" id="IPR042099">
    <property type="entry name" value="ANL_N_sf"/>
</dbReference>
<dbReference type="PROSITE" id="PS00455">
    <property type="entry name" value="AMP_BINDING"/>
    <property type="match status" value="1"/>
</dbReference>
<evidence type="ECO:0000313" key="8">
    <source>
        <dbReference type="Proteomes" id="UP000285961"/>
    </source>
</evidence>
<evidence type="ECO:0000313" key="7">
    <source>
        <dbReference type="EMBL" id="RJP68030.1"/>
    </source>
</evidence>
<evidence type="ECO:0000259" key="6">
    <source>
        <dbReference type="Pfam" id="PF13193"/>
    </source>
</evidence>
<feature type="domain" description="AMP-dependent synthetase/ligase" evidence="5">
    <location>
        <begin position="15"/>
        <end position="371"/>
    </location>
</feature>
<dbReference type="InterPro" id="IPR045851">
    <property type="entry name" value="AMP-bd_C_sf"/>
</dbReference>
<dbReference type="Pfam" id="PF13193">
    <property type="entry name" value="AMP-binding_C"/>
    <property type="match status" value="1"/>
</dbReference>
<keyword evidence="2 7" id="KW-0436">Ligase</keyword>
<keyword evidence="3" id="KW-0547">Nucleotide-binding</keyword>
<dbReference type="PANTHER" id="PTHR43107:SF15">
    <property type="entry name" value="FATTY ACID TRANSPORT PROTEIN 3, ISOFORM A"/>
    <property type="match status" value="1"/>
</dbReference>
<dbReference type="SUPFAM" id="SSF56801">
    <property type="entry name" value="Acetyl-CoA synthetase-like"/>
    <property type="match status" value="1"/>
</dbReference>
<dbReference type="GO" id="GO:0005886">
    <property type="term" value="C:plasma membrane"/>
    <property type="evidence" value="ECO:0007669"/>
    <property type="project" value="TreeGrafter"/>
</dbReference>
<dbReference type="Gene3D" id="3.30.300.30">
    <property type="match status" value="1"/>
</dbReference>
<feature type="domain" description="AMP-binding enzyme C-terminal" evidence="6">
    <location>
        <begin position="434"/>
        <end position="511"/>
    </location>
</feature>
<dbReference type="EMBL" id="QZKI01000095">
    <property type="protein sequence ID" value="RJP68030.1"/>
    <property type="molecule type" value="Genomic_DNA"/>
</dbReference>
<protein>
    <submittedName>
        <fullName evidence="7">ATP-dependent acyl-CoA ligase</fullName>
    </submittedName>
</protein>
<dbReference type="GO" id="GO:0044539">
    <property type="term" value="P:long-chain fatty acid import into cell"/>
    <property type="evidence" value="ECO:0007669"/>
    <property type="project" value="TreeGrafter"/>
</dbReference>
<organism evidence="7 8">
    <name type="scientific">Candidatus Abyssobacteria bacterium SURF_17</name>
    <dbReference type="NCBI Taxonomy" id="2093361"/>
    <lineage>
        <taxon>Bacteria</taxon>
        <taxon>Pseudomonadati</taxon>
        <taxon>Candidatus Hydrogenedentota</taxon>
        <taxon>Candidatus Abyssobacteria</taxon>
    </lineage>
</organism>
<dbReference type="InterPro" id="IPR000873">
    <property type="entry name" value="AMP-dep_synth/lig_dom"/>
</dbReference>
<evidence type="ECO:0000256" key="1">
    <source>
        <dbReference type="ARBA" id="ARBA00006432"/>
    </source>
</evidence>
<reference evidence="7 8" key="1">
    <citation type="journal article" date="2017" name="ISME J.">
        <title>Energy and carbon metabolisms in a deep terrestrial subsurface fluid microbial community.</title>
        <authorList>
            <person name="Momper L."/>
            <person name="Jungbluth S.P."/>
            <person name="Lee M.D."/>
            <person name="Amend J.P."/>
        </authorList>
    </citation>
    <scope>NUCLEOTIDE SEQUENCE [LARGE SCALE GENOMIC DNA]</scope>
    <source>
        <strain evidence="7">SURF_17</strain>
    </source>
</reference>
<dbReference type="GO" id="GO:0005324">
    <property type="term" value="F:long-chain fatty acid transmembrane transporter activity"/>
    <property type="evidence" value="ECO:0007669"/>
    <property type="project" value="TreeGrafter"/>
</dbReference>
<dbReference type="InterPro" id="IPR025110">
    <property type="entry name" value="AMP-bd_C"/>
</dbReference>
<evidence type="ECO:0000259" key="5">
    <source>
        <dbReference type="Pfam" id="PF00501"/>
    </source>
</evidence>
<sequence length="539" mass="59770">MAVELNTMILGHIMQTKAESVPDKKCLIFERNQNPDIHLTYADVWRNSNKFAAMLRREGIGKSDKFAILMRNHPEFLYGMTAGTMLGAISVPIDPRTKGDKLKYYLNNSETKLVLITTDLLPTLEEIISDVPSVKAVYVTYMPWEESVAKSKYSTTNEVLEGPDASIGNHIEDPLHPLEIIYTSGTTGDPKGVVCTNNRVAMYALLGQMVWGYQEDEILYTGLSLTHGNAQAVTVMPGLVLERLVVLSERFTKSRLWDVCRKFGCTTFSVLGGMATAIYSEPPKPNDADNPVRMVVSAGMPRAIWEAFEKRFNVKILEWYGAVEGGLAFKPLGVGPVGSFGKPIPGLLEMKIVDDNDNECPPHVIGELVSRPATGEAAQVEYYKNPDASKKKVRGGWLRSGDMGHTDEKGWLFFDYRKGGGLRHNGDFVHPDFVEKVVAEHPDVSEVAIYGVPAASGAPGESDVVAAIVPFNRATLNVTSIFEKCRKELEANFVPSYVQVLDEIPKTISEKPQERFLIERFNTDKGNIFTEERARVSTK</sequence>